<protein>
    <recommendedName>
        <fullName evidence="6">Peptidase S1 domain-containing protein</fullName>
    </recommendedName>
</protein>
<name>A0A9D4N8D1_DREPO</name>
<sequence length="68" mass="7167">MVCAADITRGDSTCKGDSGGPMVCTIEGIFYVMGATSFGSKCGARGHPGVYAKIGAMLPWIKTMQRYD</sequence>
<evidence type="ECO:0000313" key="8">
    <source>
        <dbReference type="Proteomes" id="UP000828390"/>
    </source>
</evidence>
<keyword evidence="2" id="KW-0964">Secreted</keyword>
<feature type="domain" description="Peptidase S1" evidence="6">
    <location>
        <begin position="1"/>
        <end position="66"/>
    </location>
</feature>
<accession>A0A9D4N8D1</accession>
<dbReference type="PANTHER" id="PTHR24264">
    <property type="entry name" value="TRYPSIN-RELATED"/>
    <property type="match status" value="1"/>
</dbReference>
<dbReference type="PROSITE" id="PS50240">
    <property type="entry name" value="TRYPSIN_DOM"/>
    <property type="match status" value="1"/>
</dbReference>
<dbReference type="GO" id="GO:0006508">
    <property type="term" value="P:proteolysis"/>
    <property type="evidence" value="ECO:0007669"/>
    <property type="project" value="UniProtKB-KW"/>
</dbReference>
<evidence type="ECO:0000256" key="1">
    <source>
        <dbReference type="ARBA" id="ARBA00004613"/>
    </source>
</evidence>
<dbReference type="InterPro" id="IPR009003">
    <property type="entry name" value="Peptidase_S1_PA"/>
</dbReference>
<gene>
    <name evidence="7" type="ORF">DPMN_015753</name>
</gene>
<keyword evidence="4" id="KW-0378">Hydrolase</keyword>
<keyword evidence="5" id="KW-0720">Serine protease</keyword>
<dbReference type="AlphaFoldDB" id="A0A9D4N8D1"/>
<dbReference type="PROSITE" id="PS00135">
    <property type="entry name" value="TRYPSIN_SER"/>
    <property type="match status" value="1"/>
</dbReference>
<dbReference type="GO" id="GO:0004252">
    <property type="term" value="F:serine-type endopeptidase activity"/>
    <property type="evidence" value="ECO:0007669"/>
    <property type="project" value="InterPro"/>
</dbReference>
<evidence type="ECO:0000256" key="3">
    <source>
        <dbReference type="ARBA" id="ARBA00022670"/>
    </source>
</evidence>
<dbReference type="Gene3D" id="2.40.10.10">
    <property type="entry name" value="Trypsin-like serine proteases"/>
    <property type="match status" value="1"/>
</dbReference>
<dbReference type="Pfam" id="PF00089">
    <property type="entry name" value="Trypsin"/>
    <property type="match status" value="1"/>
</dbReference>
<dbReference type="InterPro" id="IPR001254">
    <property type="entry name" value="Trypsin_dom"/>
</dbReference>
<dbReference type="GO" id="GO:0005615">
    <property type="term" value="C:extracellular space"/>
    <property type="evidence" value="ECO:0007669"/>
    <property type="project" value="TreeGrafter"/>
</dbReference>
<evidence type="ECO:0000313" key="7">
    <source>
        <dbReference type="EMBL" id="KAH3891648.1"/>
    </source>
</evidence>
<proteinExistence type="predicted"/>
<keyword evidence="8" id="KW-1185">Reference proteome</keyword>
<dbReference type="Proteomes" id="UP000828390">
    <property type="component" value="Unassembled WGS sequence"/>
</dbReference>
<dbReference type="InterPro" id="IPR050127">
    <property type="entry name" value="Serine_Proteases_S1"/>
</dbReference>
<evidence type="ECO:0000259" key="6">
    <source>
        <dbReference type="PROSITE" id="PS50240"/>
    </source>
</evidence>
<dbReference type="EMBL" id="JAIWYP010000001">
    <property type="protein sequence ID" value="KAH3891648.1"/>
    <property type="molecule type" value="Genomic_DNA"/>
</dbReference>
<dbReference type="InterPro" id="IPR033116">
    <property type="entry name" value="TRYPSIN_SER"/>
</dbReference>
<evidence type="ECO:0000256" key="2">
    <source>
        <dbReference type="ARBA" id="ARBA00022525"/>
    </source>
</evidence>
<dbReference type="PANTHER" id="PTHR24264:SF65">
    <property type="entry name" value="SRCR DOMAIN-CONTAINING PROTEIN"/>
    <property type="match status" value="1"/>
</dbReference>
<evidence type="ECO:0000256" key="5">
    <source>
        <dbReference type="ARBA" id="ARBA00022825"/>
    </source>
</evidence>
<comment type="caution">
    <text evidence="7">The sequence shown here is derived from an EMBL/GenBank/DDBJ whole genome shotgun (WGS) entry which is preliminary data.</text>
</comment>
<evidence type="ECO:0000256" key="4">
    <source>
        <dbReference type="ARBA" id="ARBA00022801"/>
    </source>
</evidence>
<comment type="subcellular location">
    <subcellularLocation>
        <location evidence="1">Secreted</location>
    </subcellularLocation>
</comment>
<reference evidence="7" key="2">
    <citation type="submission" date="2020-11" db="EMBL/GenBank/DDBJ databases">
        <authorList>
            <person name="McCartney M.A."/>
            <person name="Auch B."/>
            <person name="Kono T."/>
            <person name="Mallez S."/>
            <person name="Becker A."/>
            <person name="Gohl D.M."/>
            <person name="Silverstein K.A.T."/>
            <person name="Koren S."/>
            <person name="Bechman K.B."/>
            <person name="Herman A."/>
            <person name="Abrahante J.E."/>
            <person name="Garbe J."/>
        </authorList>
    </citation>
    <scope>NUCLEOTIDE SEQUENCE</scope>
    <source>
        <strain evidence="7">Duluth1</strain>
        <tissue evidence="7">Whole animal</tissue>
    </source>
</reference>
<dbReference type="InterPro" id="IPR043504">
    <property type="entry name" value="Peptidase_S1_PA_chymotrypsin"/>
</dbReference>
<organism evidence="7 8">
    <name type="scientific">Dreissena polymorpha</name>
    <name type="common">Zebra mussel</name>
    <name type="synonym">Mytilus polymorpha</name>
    <dbReference type="NCBI Taxonomy" id="45954"/>
    <lineage>
        <taxon>Eukaryota</taxon>
        <taxon>Metazoa</taxon>
        <taxon>Spiralia</taxon>
        <taxon>Lophotrochozoa</taxon>
        <taxon>Mollusca</taxon>
        <taxon>Bivalvia</taxon>
        <taxon>Autobranchia</taxon>
        <taxon>Heteroconchia</taxon>
        <taxon>Euheterodonta</taxon>
        <taxon>Imparidentia</taxon>
        <taxon>Neoheterodontei</taxon>
        <taxon>Myida</taxon>
        <taxon>Dreissenoidea</taxon>
        <taxon>Dreissenidae</taxon>
        <taxon>Dreissena</taxon>
    </lineage>
</organism>
<reference evidence="7" key="1">
    <citation type="journal article" date="2019" name="bioRxiv">
        <title>The Genome of the Zebra Mussel, Dreissena polymorpha: A Resource for Invasive Species Research.</title>
        <authorList>
            <person name="McCartney M.A."/>
            <person name="Auch B."/>
            <person name="Kono T."/>
            <person name="Mallez S."/>
            <person name="Zhang Y."/>
            <person name="Obille A."/>
            <person name="Becker A."/>
            <person name="Abrahante J.E."/>
            <person name="Garbe J."/>
            <person name="Badalamenti J.P."/>
            <person name="Herman A."/>
            <person name="Mangelson H."/>
            <person name="Liachko I."/>
            <person name="Sullivan S."/>
            <person name="Sone E.D."/>
            <person name="Koren S."/>
            <person name="Silverstein K.A.T."/>
            <person name="Beckman K.B."/>
            <person name="Gohl D.M."/>
        </authorList>
    </citation>
    <scope>NUCLEOTIDE SEQUENCE</scope>
    <source>
        <strain evidence="7">Duluth1</strain>
        <tissue evidence="7">Whole animal</tissue>
    </source>
</reference>
<dbReference type="SUPFAM" id="SSF50494">
    <property type="entry name" value="Trypsin-like serine proteases"/>
    <property type="match status" value="1"/>
</dbReference>
<keyword evidence="3" id="KW-0645">Protease</keyword>